<evidence type="ECO:0000313" key="2">
    <source>
        <dbReference type="Proteomes" id="UP000629098"/>
    </source>
</evidence>
<dbReference type="AlphaFoldDB" id="A0A8J6XJ17"/>
<dbReference type="InterPro" id="IPR045589">
    <property type="entry name" value="DUF6464"/>
</dbReference>
<protein>
    <submittedName>
        <fullName evidence="1">Uncharacterized protein</fullName>
    </submittedName>
</protein>
<comment type="caution">
    <text evidence="1">The sequence shown here is derived from an EMBL/GenBank/DDBJ whole genome shotgun (WGS) entry which is preliminary data.</text>
</comment>
<name>A0A8J6XJ17_9CYAN</name>
<dbReference type="EMBL" id="JACXAE010000013">
    <property type="protein sequence ID" value="MBD2771157.1"/>
    <property type="molecule type" value="Genomic_DNA"/>
</dbReference>
<keyword evidence="2" id="KW-1185">Reference proteome</keyword>
<dbReference type="Pfam" id="PF20065">
    <property type="entry name" value="DUF6464"/>
    <property type="match status" value="1"/>
</dbReference>
<dbReference type="Proteomes" id="UP000629098">
    <property type="component" value="Unassembled WGS sequence"/>
</dbReference>
<sequence length="95" mass="10861">MLRHFLEVATTRPLPPIRNTRTLRRSERIEYPVLEEMWRVPHFAGFDFSGYGDEGIKAIGDTSCQYNARSPYIRCAINPCGPCEGCIHYEPTTPS</sequence>
<accession>A0A8J6XJ17</accession>
<gene>
    <name evidence="1" type="ORF">ICL16_03215</name>
</gene>
<proteinExistence type="predicted"/>
<organism evidence="1 2">
    <name type="scientific">Iningainema tapete BLCC-T55</name>
    <dbReference type="NCBI Taxonomy" id="2748662"/>
    <lineage>
        <taxon>Bacteria</taxon>
        <taxon>Bacillati</taxon>
        <taxon>Cyanobacteriota</taxon>
        <taxon>Cyanophyceae</taxon>
        <taxon>Nostocales</taxon>
        <taxon>Scytonemataceae</taxon>
        <taxon>Iningainema tapete</taxon>
    </lineage>
</organism>
<reference evidence="1" key="1">
    <citation type="submission" date="2020-09" db="EMBL/GenBank/DDBJ databases">
        <title>Iningainema tapete sp. nov. (Scytonemataceae, Cyanobacteria) from greenhouses in central Florida (USA) produces two types of nodularin with biosynthetic potential for microcystin-LR and anabaenopeptins.</title>
        <authorList>
            <person name="Berthold D.E."/>
            <person name="Lefler F.W."/>
            <person name="Huang I.-S."/>
            <person name="Abdulla H."/>
            <person name="Zimba P.V."/>
            <person name="Laughinghouse H.D. IV."/>
        </authorList>
    </citation>
    <scope>NUCLEOTIDE SEQUENCE</scope>
    <source>
        <strain evidence="1">BLCCT55</strain>
    </source>
</reference>
<evidence type="ECO:0000313" key="1">
    <source>
        <dbReference type="EMBL" id="MBD2771157.1"/>
    </source>
</evidence>